<feature type="transmembrane region" description="Helical" evidence="1">
    <location>
        <begin position="100"/>
        <end position="121"/>
    </location>
</feature>
<gene>
    <name evidence="2" type="ORF">GCM10023198_57680</name>
</gene>
<evidence type="ECO:0000256" key="1">
    <source>
        <dbReference type="SAM" id="Phobius"/>
    </source>
</evidence>
<sequence>MAAPEATRPRSTRLAVAAVLVPPVAWVCALGLSYVVQDFACTAYASAGRNPPTALIGTAVVTLDVVLLVLTLAAGVVAWRTSRRATAGGGSPLFGFLGRLGLFLSLGFAAGIVMIAVNPLVLEVCA</sequence>
<name>A0ABP8YBN1_9MICO</name>
<keyword evidence="1" id="KW-0812">Transmembrane</keyword>
<organism evidence="2 3">
    <name type="scientific">Promicromonospora umidemergens</name>
    <dbReference type="NCBI Taxonomy" id="629679"/>
    <lineage>
        <taxon>Bacteria</taxon>
        <taxon>Bacillati</taxon>
        <taxon>Actinomycetota</taxon>
        <taxon>Actinomycetes</taxon>
        <taxon>Micrococcales</taxon>
        <taxon>Promicromonosporaceae</taxon>
        <taxon>Promicromonospora</taxon>
    </lineage>
</organism>
<keyword evidence="1" id="KW-1133">Transmembrane helix</keyword>
<reference evidence="3" key="1">
    <citation type="journal article" date="2019" name="Int. J. Syst. Evol. Microbiol.">
        <title>The Global Catalogue of Microorganisms (GCM) 10K type strain sequencing project: providing services to taxonomists for standard genome sequencing and annotation.</title>
        <authorList>
            <consortium name="The Broad Institute Genomics Platform"/>
            <consortium name="The Broad Institute Genome Sequencing Center for Infectious Disease"/>
            <person name="Wu L."/>
            <person name="Ma J."/>
        </authorList>
    </citation>
    <scope>NUCLEOTIDE SEQUENCE [LARGE SCALE GENOMIC DNA]</scope>
    <source>
        <strain evidence="3">JCM 17975</strain>
    </source>
</reference>
<feature type="transmembrane region" description="Helical" evidence="1">
    <location>
        <begin position="12"/>
        <end position="35"/>
    </location>
</feature>
<keyword evidence="1" id="KW-0472">Membrane</keyword>
<dbReference type="Proteomes" id="UP001500843">
    <property type="component" value="Unassembled WGS sequence"/>
</dbReference>
<evidence type="ECO:0000313" key="2">
    <source>
        <dbReference type="EMBL" id="GAA4725088.1"/>
    </source>
</evidence>
<keyword evidence="3" id="KW-1185">Reference proteome</keyword>
<dbReference type="EMBL" id="BAABHM010000037">
    <property type="protein sequence ID" value="GAA4725088.1"/>
    <property type="molecule type" value="Genomic_DNA"/>
</dbReference>
<feature type="transmembrane region" description="Helical" evidence="1">
    <location>
        <begin position="55"/>
        <end position="79"/>
    </location>
</feature>
<proteinExistence type="predicted"/>
<evidence type="ECO:0000313" key="3">
    <source>
        <dbReference type="Proteomes" id="UP001500843"/>
    </source>
</evidence>
<dbReference type="RefSeq" id="WP_253877502.1">
    <property type="nucleotide sequence ID" value="NZ_BAABHM010000037.1"/>
</dbReference>
<comment type="caution">
    <text evidence="2">The sequence shown here is derived from an EMBL/GenBank/DDBJ whole genome shotgun (WGS) entry which is preliminary data.</text>
</comment>
<protein>
    <submittedName>
        <fullName evidence="2">Uncharacterized protein</fullName>
    </submittedName>
</protein>
<accession>A0ABP8YBN1</accession>